<evidence type="ECO:0000313" key="11">
    <source>
        <dbReference type="Proteomes" id="UP001194714"/>
    </source>
</evidence>
<dbReference type="InterPro" id="IPR020555">
    <property type="entry name" value="MECDP_synthase_CS"/>
</dbReference>
<dbReference type="CDD" id="cd00554">
    <property type="entry name" value="MECDP_synthase"/>
    <property type="match status" value="1"/>
</dbReference>
<evidence type="ECO:0000256" key="1">
    <source>
        <dbReference type="ARBA" id="ARBA00000200"/>
    </source>
</evidence>
<name>A0ABS0AXM8_9BACT</name>
<keyword evidence="7 8" id="KW-0456">Lyase</keyword>
<protein>
    <recommendedName>
        <fullName evidence="4 8">2-C-methyl-D-erythritol 2,4-cyclodiphosphate synthase</fullName>
        <ecNumber evidence="4 8">4.6.1.12</ecNumber>
    </recommendedName>
</protein>
<accession>A0ABS0AXM8</accession>
<sequence>MKTKTGIGQDSHRFLPEGSKKKCIVAGLPFEDAPGLDADSDGDVVFHAICNAITSITHVPILGKVAIDLCRKEGITDSRVYLEKAAETLGDQTIEHIALTIEGGRPKFQKRAEEMRKSVADLLSLSVEQVGITFTSGDRLTAFGRGEGLMCFCVATIASS</sequence>
<dbReference type="Gene3D" id="3.30.1330.50">
    <property type="entry name" value="2-C-methyl-D-erythritol 2,4-cyclodiphosphate synthase"/>
    <property type="match status" value="1"/>
</dbReference>
<dbReference type="Proteomes" id="UP001194714">
    <property type="component" value="Unassembled WGS sequence"/>
</dbReference>
<evidence type="ECO:0000256" key="5">
    <source>
        <dbReference type="ARBA" id="ARBA00022723"/>
    </source>
</evidence>
<proteinExistence type="inferred from homology"/>
<dbReference type="PANTHER" id="PTHR43181">
    <property type="entry name" value="2-C-METHYL-D-ERYTHRITOL 2,4-CYCLODIPHOSPHATE SYNTHASE, CHLOROPLASTIC"/>
    <property type="match status" value="1"/>
</dbReference>
<comment type="caution">
    <text evidence="10">The sequence shown here is derived from an EMBL/GenBank/DDBJ whole genome shotgun (WGS) entry which is preliminary data.</text>
</comment>
<evidence type="ECO:0000256" key="4">
    <source>
        <dbReference type="ARBA" id="ARBA00012579"/>
    </source>
</evidence>
<comment type="catalytic activity">
    <reaction evidence="1 8">
        <text>4-CDP-2-C-methyl-D-erythritol 2-phosphate = 2-C-methyl-D-erythritol 2,4-cyclic diphosphate + CMP</text>
        <dbReference type="Rhea" id="RHEA:23864"/>
        <dbReference type="ChEBI" id="CHEBI:57919"/>
        <dbReference type="ChEBI" id="CHEBI:58483"/>
        <dbReference type="ChEBI" id="CHEBI:60377"/>
        <dbReference type="EC" id="4.6.1.12"/>
    </reaction>
</comment>
<evidence type="ECO:0000256" key="2">
    <source>
        <dbReference type="ARBA" id="ARBA00001968"/>
    </source>
</evidence>
<dbReference type="Pfam" id="PF02542">
    <property type="entry name" value="YgbB"/>
    <property type="match status" value="1"/>
</dbReference>
<dbReference type="SUPFAM" id="SSF69765">
    <property type="entry name" value="IpsF-like"/>
    <property type="match status" value="1"/>
</dbReference>
<keyword evidence="11" id="KW-1185">Reference proteome</keyword>
<evidence type="ECO:0000313" key="10">
    <source>
        <dbReference type="EMBL" id="MBF5058719.1"/>
    </source>
</evidence>
<dbReference type="InterPro" id="IPR036571">
    <property type="entry name" value="MECDP_synthase_sf"/>
</dbReference>
<evidence type="ECO:0000256" key="8">
    <source>
        <dbReference type="RuleBase" id="RU004395"/>
    </source>
</evidence>
<comment type="pathway">
    <text evidence="3">Isoprenoid biosynthesis; isopentenyl diphosphate biosynthesis via DXP pathway; isopentenyl diphosphate from 1-deoxy-D-xylulose 5-phosphate: step 4/6.</text>
</comment>
<dbReference type="GO" id="GO:0008685">
    <property type="term" value="F:2-C-methyl-D-erythritol 2,4-cyclodiphosphate synthase activity"/>
    <property type="evidence" value="ECO:0007669"/>
    <property type="project" value="UniProtKB-EC"/>
</dbReference>
<dbReference type="RefSeq" id="WP_194847004.1">
    <property type="nucleotide sequence ID" value="NZ_JAAEJV010000003.1"/>
</dbReference>
<evidence type="ECO:0000256" key="6">
    <source>
        <dbReference type="ARBA" id="ARBA00023229"/>
    </source>
</evidence>
<evidence type="ECO:0000256" key="3">
    <source>
        <dbReference type="ARBA" id="ARBA00004709"/>
    </source>
</evidence>
<reference evidence="10 11" key="1">
    <citation type="submission" date="2020-01" db="EMBL/GenBank/DDBJ databases">
        <title>Draft genome sequence of Cand. Neptunochlamydia vexilliferae K9.</title>
        <authorList>
            <person name="Schulz F."/>
            <person name="Koestlbacher S."/>
            <person name="Wascher F."/>
            <person name="Pizzetti I."/>
            <person name="Horn M."/>
        </authorList>
    </citation>
    <scope>NUCLEOTIDE SEQUENCE [LARGE SCALE GENOMIC DNA]</scope>
    <source>
        <strain evidence="10 11">K9</strain>
    </source>
</reference>
<feature type="domain" description="2-C-methyl-D-erythritol 2,4-cyclodiphosphate synthase" evidence="9">
    <location>
        <begin position="4"/>
        <end position="157"/>
    </location>
</feature>
<dbReference type="PANTHER" id="PTHR43181:SF1">
    <property type="entry name" value="2-C-METHYL-D-ERYTHRITOL 2,4-CYCLODIPHOSPHATE SYNTHASE, CHLOROPLASTIC"/>
    <property type="match status" value="1"/>
</dbReference>
<dbReference type="EMBL" id="JAAEJV010000003">
    <property type="protein sequence ID" value="MBF5058719.1"/>
    <property type="molecule type" value="Genomic_DNA"/>
</dbReference>
<comment type="cofactor">
    <cofactor evidence="2">
        <name>a divalent metal cation</name>
        <dbReference type="ChEBI" id="CHEBI:60240"/>
    </cofactor>
</comment>
<keyword evidence="5" id="KW-0479">Metal-binding</keyword>
<comment type="similarity">
    <text evidence="8">Belongs to the IspF family.</text>
</comment>
<dbReference type="InterPro" id="IPR003526">
    <property type="entry name" value="MECDP_synthase"/>
</dbReference>
<organism evidence="10 11">
    <name type="scientific">Candidatus Neptunichlamydia vexilliferae</name>
    <dbReference type="NCBI Taxonomy" id="1651774"/>
    <lineage>
        <taxon>Bacteria</taxon>
        <taxon>Pseudomonadati</taxon>
        <taxon>Chlamydiota</taxon>
        <taxon>Chlamydiia</taxon>
        <taxon>Parachlamydiales</taxon>
        <taxon>Simkaniaceae</taxon>
        <taxon>Candidatus Neptunichlamydia</taxon>
    </lineage>
</organism>
<dbReference type="PROSITE" id="PS01350">
    <property type="entry name" value="ISPF"/>
    <property type="match status" value="1"/>
</dbReference>
<dbReference type="NCBIfam" id="TIGR00151">
    <property type="entry name" value="ispF"/>
    <property type="match status" value="1"/>
</dbReference>
<evidence type="ECO:0000256" key="7">
    <source>
        <dbReference type="ARBA" id="ARBA00023239"/>
    </source>
</evidence>
<gene>
    <name evidence="10" type="ORF">NEPTK9_000218</name>
</gene>
<evidence type="ECO:0000259" key="9">
    <source>
        <dbReference type="Pfam" id="PF02542"/>
    </source>
</evidence>
<keyword evidence="6 8" id="KW-0414">Isoprene biosynthesis</keyword>
<dbReference type="EC" id="4.6.1.12" evidence="4 8"/>